<dbReference type="EMBL" id="LN794158">
    <property type="protein sequence ID" value="CEN55445.1"/>
    <property type="molecule type" value="Genomic_DNA"/>
</dbReference>
<keyword evidence="1" id="KW-0472">Membrane</keyword>
<reference evidence="3" key="1">
    <citation type="submission" date="2014-12" db="EMBL/GenBank/DDBJ databases">
        <authorList>
            <person name="Salcher M.M."/>
        </authorList>
    </citation>
    <scope>NUCLEOTIDE SEQUENCE [LARGE SCALE GENOMIC DNA]</scope>
    <source>
        <strain evidence="3">MMS-10A-171</strain>
    </source>
</reference>
<proteinExistence type="predicted"/>
<keyword evidence="3" id="KW-1185">Reference proteome</keyword>
<feature type="transmembrane region" description="Helical" evidence="1">
    <location>
        <begin position="91"/>
        <end position="113"/>
    </location>
</feature>
<dbReference type="AlphaFoldDB" id="A0A0B7IY60"/>
<dbReference type="STRING" id="1581680.BN1209_0396"/>
<gene>
    <name evidence="2" type="ORF">BN1209_0396</name>
</gene>
<evidence type="ECO:0000256" key="1">
    <source>
        <dbReference type="SAM" id="Phobius"/>
    </source>
</evidence>
<keyword evidence="1" id="KW-0812">Transmembrane</keyword>
<dbReference type="RefSeq" id="WP_045750716.1">
    <property type="nucleotide sequence ID" value="NZ_LN794158.1"/>
</dbReference>
<evidence type="ECO:0000313" key="2">
    <source>
        <dbReference type="EMBL" id="CEN55445.1"/>
    </source>
</evidence>
<evidence type="ECO:0008006" key="4">
    <source>
        <dbReference type="Google" id="ProtNLM"/>
    </source>
</evidence>
<accession>A0A0B7IY60</accession>
<dbReference type="OrthoDB" id="9811877at2"/>
<dbReference type="Proteomes" id="UP000056322">
    <property type="component" value="Chromosome 1"/>
</dbReference>
<dbReference type="KEGG" id="mbac:BN1209_0396"/>
<feature type="transmembrane region" description="Helical" evidence="1">
    <location>
        <begin position="61"/>
        <end position="84"/>
    </location>
</feature>
<name>A0A0B7IY60_9PROT</name>
<dbReference type="HOGENOM" id="CLU_1650148_0_0_4"/>
<keyword evidence="1" id="KW-1133">Transmembrane helix</keyword>
<sequence length="160" mass="18657">MDTFSHALWGYGLFGHKRHAWLAILFGAAPDLISFGALMLLNMLSGTWHFGKPPLETLPSWLFTNYAFGHSVIVCFSVVGLVWLWRKDIAFAMLAWPFHILLDFPFHAKSYFATPLFWPFSDFSIDGIPWSHWYIWYPNVAGLIILLTYRFKQKRKVKNQ</sequence>
<feature type="transmembrane region" description="Helical" evidence="1">
    <location>
        <begin position="20"/>
        <end position="41"/>
    </location>
</feature>
<protein>
    <recommendedName>
        <fullName evidence="4">Metal-dependent hydrolase</fullName>
    </recommendedName>
</protein>
<feature type="transmembrane region" description="Helical" evidence="1">
    <location>
        <begin position="133"/>
        <end position="151"/>
    </location>
</feature>
<evidence type="ECO:0000313" key="3">
    <source>
        <dbReference type="Proteomes" id="UP000056322"/>
    </source>
</evidence>
<organism evidence="2 3">
    <name type="scientific">Candidatus Methylopumilus turicensis</name>
    <dbReference type="NCBI Taxonomy" id="1581680"/>
    <lineage>
        <taxon>Bacteria</taxon>
        <taxon>Pseudomonadati</taxon>
        <taxon>Pseudomonadota</taxon>
        <taxon>Betaproteobacteria</taxon>
        <taxon>Nitrosomonadales</taxon>
        <taxon>Methylophilaceae</taxon>
        <taxon>Candidatus Methylopumilus</taxon>
    </lineage>
</organism>